<dbReference type="CDD" id="cd06261">
    <property type="entry name" value="TM_PBP2"/>
    <property type="match status" value="1"/>
</dbReference>
<proteinExistence type="inferred from homology"/>
<feature type="transmembrane region" description="Helical" evidence="7">
    <location>
        <begin position="135"/>
        <end position="157"/>
    </location>
</feature>
<dbReference type="GO" id="GO:0071916">
    <property type="term" value="F:dipeptide transmembrane transporter activity"/>
    <property type="evidence" value="ECO:0007669"/>
    <property type="project" value="TreeGrafter"/>
</dbReference>
<keyword evidence="5 7" id="KW-1133">Transmembrane helix</keyword>
<protein>
    <submittedName>
        <fullName evidence="9">ABC transporter permease</fullName>
    </submittedName>
</protein>
<dbReference type="Gene3D" id="1.10.3720.10">
    <property type="entry name" value="MetI-like"/>
    <property type="match status" value="1"/>
</dbReference>
<comment type="similarity">
    <text evidence="7">Belongs to the binding-protein-dependent transport system permease family.</text>
</comment>
<name>A0A7C4ZG19_9DEIN</name>
<keyword evidence="3" id="KW-1003">Cell membrane</keyword>
<feature type="transmembrane region" description="Helical" evidence="7">
    <location>
        <begin position="12"/>
        <end position="30"/>
    </location>
</feature>
<dbReference type="Pfam" id="PF00528">
    <property type="entry name" value="BPD_transp_1"/>
    <property type="match status" value="1"/>
</dbReference>
<feature type="transmembrane region" description="Helical" evidence="7">
    <location>
        <begin position="208"/>
        <end position="227"/>
    </location>
</feature>
<evidence type="ECO:0000256" key="1">
    <source>
        <dbReference type="ARBA" id="ARBA00004651"/>
    </source>
</evidence>
<dbReference type="Proteomes" id="UP000885759">
    <property type="component" value="Unassembled WGS sequence"/>
</dbReference>
<dbReference type="InterPro" id="IPR045621">
    <property type="entry name" value="BPD_transp_1_N"/>
</dbReference>
<feature type="domain" description="ABC transmembrane type-1" evidence="8">
    <location>
        <begin position="96"/>
        <end position="331"/>
    </location>
</feature>
<feature type="transmembrane region" description="Helical" evidence="7">
    <location>
        <begin position="308"/>
        <end position="334"/>
    </location>
</feature>
<reference evidence="9" key="1">
    <citation type="journal article" date="2020" name="mSystems">
        <title>Genome- and Community-Level Interaction Insights into Carbon Utilization and Element Cycling Functions of Hydrothermarchaeota in Hydrothermal Sediment.</title>
        <authorList>
            <person name="Zhou Z."/>
            <person name="Liu Y."/>
            <person name="Xu W."/>
            <person name="Pan J."/>
            <person name="Luo Z.H."/>
            <person name="Li M."/>
        </authorList>
    </citation>
    <scope>NUCLEOTIDE SEQUENCE [LARGE SCALE GENOMIC DNA]</scope>
    <source>
        <strain evidence="9">HyVt-570</strain>
    </source>
</reference>
<dbReference type="Pfam" id="PF19300">
    <property type="entry name" value="BPD_transp_1_N"/>
    <property type="match status" value="1"/>
</dbReference>
<evidence type="ECO:0000256" key="4">
    <source>
        <dbReference type="ARBA" id="ARBA00022692"/>
    </source>
</evidence>
<organism evidence="9">
    <name type="scientific">Oceanithermus profundus</name>
    <dbReference type="NCBI Taxonomy" id="187137"/>
    <lineage>
        <taxon>Bacteria</taxon>
        <taxon>Thermotogati</taxon>
        <taxon>Deinococcota</taxon>
        <taxon>Deinococci</taxon>
        <taxon>Thermales</taxon>
        <taxon>Thermaceae</taxon>
        <taxon>Oceanithermus</taxon>
    </lineage>
</organism>
<comment type="caution">
    <text evidence="9">The sequence shown here is derived from an EMBL/GenBank/DDBJ whole genome shotgun (WGS) entry which is preliminary data.</text>
</comment>
<gene>
    <name evidence="9" type="ORF">ENK37_04585</name>
</gene>
<evidence type="ECO:0000256" key="7">
    <source>
        <dbReference type="RuleBase" id="RU363032"/>
    </source>
</evidence>
<evidence type="ECO:0000313" key="9">
    <source>
        <dbReference type="EMBL" id="HGY09318.1"/>
    </source>
</evidence>
<dbReference type="GO" id="GO:0005886">
    <property type="term" value="C:plasma membrane"/>
    <property type="evidence" value="ECO:0007669"/>
    <property type="project" value="UniProtKB-SubCell"/>
</dbReference>
<comment type="subcellular location">
    <subcellularLocation>
        <location evidence="1 7">Cell membrane</location>
        <topology evidence="1 7">Multi-pass membrane protein</topology>
    </subcellularLocation>
</comment>
<evidence type="ECO:0000256" key="6">
    <source>
        <dbReference type="ARBA" id="ARBA00023136"/>
    </source>
</evidence>
<keyword evidence="4 7" id="KW-0812">Transmembrane</keyword>
<sequence>MTTFIVRRLLQLPIVLLAISLLIFGMMQFLTPTQRAAAFVKSEQQAQHLDLVIRQYNLDKGFWVQYGTWLKEVVRGNLGYSKTSHEPVLTTIRKRIPISAELALANFFPIMAFGIWMGTMAAIHRDRIIDQIVRVFAVVFWSLPTFVLGIWLLAVLYGHYKLFGIDRAPTDILVAFARGDLKAYTGFITIDGLLNGRWDVVWAGVKHLVMPVLTMTLVASAQIMRVLRSNMLDVLNSDYVRTARAKGLPERVVNLKHARRNAIIPVVTLGGLMFAFLLNGIFFAEVIFNFAGLGQWSVTSAIQLDFPAVIGMALLTGLIVSIANLAVDILYGIVDPRISFQ</sequence>
<evidence type="ECO:0000259" key="8">
    <source>
        <dbReference type="PROSITE" id="PS50928"/>
    </source>
</evidence>
<dbReference type="EMBL" id="DRPZ01000126">
    <property type="protein sequence ID" value="HGY09318.1"/>
    <property type="molecule type" value="Genomic_DNA"/>
</dbReference>
<dbReference type="SUPFAM" id="SSF161098">
    <property type="entry name" value="MetI-like"/>
    <property type="match status" value="1"/>
</dbReference>
<accession>A0A7C4ZG19</accession>
<keyword evidence="6 7" id="KW-0472">Membrane</keyword>
<evidence type="ECO:0000256" key="5">
    <source>
        <dbReference type="ARBA" id="ARBA00022989"/>
    </source>
</evidence>
<evidence type="ECO:0000256" key="3">
    <source>
        <dbReference type="ARBA" id="ARBA00022475"/>
    </source>
</evidence>
<evidence type="ECO:0000256" key="2">
    <source>
        <dbReference type="ARBA" id="ARBA00022448"/>
    </source>
</evidence>
<dbReference type="InterPro" id="IPR035906">
    <property type="entry name" value="MetI-like_sf"/>
</dbReference>
<keyword evidence="2 7" id="KW-0813">Transport</keyword>
<dbReference type="AlphaFoldDB" id="A0A7C4ZG19"/>
<feature type="transmembrane region" description="Helical" evidence="7">
    <location>
        <begin position="103"/>
        <end position="123"/>
    </location>
</feature>
<dbReference type="PANTHER" id="PTHR43163:SF6">
    <property type="entry name" value="DIPEPTIDE TRANSPORT SYSTEM PERMEASE PROTEIN DPPB-RELATED"/>
    <property type="match status" value="1"/>
</dbReference>
<dbReference type="PANTHER" id="PTHR43163">
    <property type="entry name" value="DIPEPTIDE TRANSPORT SYSTEM PERMEASE PROTEIN DPPB-RELATED"/>
    <property type="match status" value="1"/>
</dbReference>
<dbReference type="InterPro" id="IPR000515">
    <property type="entry name" value="MetI-like"/>
</dbReference>
<dbReference type="PROSITE" id="PS50928">
    <property type="entry name" value="ABC_TM1"/>
    <property type="match status" value="1"/>
</dbReference>
<feature type="transmembrane region" description="Helical" evidence="7">
    <location>
        <begin position="262"/>
        <end position="288"/>
    </location>
</feature>